<name>A0ACB7ZQH3_9AGAM</name>
<keyword evidence="2" id="KW-1185">Reference proteome</keyword>
<gene>
    <name evidence="1" type="ORF">BJ138DRAFT_1120450</name>
</gene>
<evidence type="ECO:0000313" key="1">
    <source>
        <dbReference type="EMBL" id="KAH7903381.1"/>
    </source>
</evidence>
<evidence type="ECO:0000313" key="2">
    <source>
        <dbReference type="Proteomes" id="UP000790377"/>
    </source>
</evidence>
<dbReference type="Proteomes" id="UP000790377">
    <property type="component" value="Unassembled WGS sequence"/>
</dbReference>
<comment type="caution">
    <text evidence="1">The sequence shown here is derived from an EMBL/GenBank/DDBJ whole genome shotgun (WGS) entry which is preliminary data.</text>
</comment>
<dbReference type="EMBL" id="MU269011">
    <property type="protein sequence ID" value="KAH7903381.1"/>
    <property type="molecule type" value="Genomic_DNA"/>
</dbReference>
<reference evidence="1" key="1">
    <citation type="journal article" date="2021" name="New Phytol.">
        <title>Evolutionary innovations through gain and loss of genes in the ectomycorrhizal Boletales.</title>
        <authorList>
            <person name="Wu G."/>
            <person name="Miyauchi S."/>
            <person name="Morin E."/>
            <person name="Kuo A."/>
            <person name="Drula E."/>
            <person name="Varga T."/>
            <person name="Kohler A."/>
            <person name="Feng B."/>
            <person name="Cao Y."/>
            <person name="Lipzen A."/>
            <person name="Daum C."/>
            <person name="Hundley H."/>
            <person name="Pangilinan J."/>
            <person name="Johnson J."/>
            <person name="Barry K."/>
            <person name="LaButti K."/>
            <person name="Ng V."/>
            <person name="Ahrendt S."/>
            <person name="Min B."/>
            <person name="Choi I.G."/>
            <person name="Park H."/>
            <person name="Plett J.M."/>
            <person name="Magnuson J."/>
            <person name="Spatafora J.W."/>
            <person name="Nagy L.G."/>
            <person name="Henrissat B."/>
            <person name="Grigoriev I.V."/>
            <person name="Yang Z.L."/>
            <person name="Xu J."/>
            <person name="Martin F.M."/>
        </authorList>
    </citation>
    <scope>NUCLEOTIDE SEQUENCE</scope>
    <source>
        <strain evidence="1">ATCC 28755</strain>
    </source>
</reference>
<proteinExistence type="predicted"/>
<organism evidence="1 2">
    <name type="scientific">Hygrophoropsis aurantiaca</name>
    <dbReference type="NCBI Taxonomy" id="72124"/>
    <lineage>
        <taxon>Eukaryota</taxon>
        <taxon>Fungi</taxon>
        <taxon>Dikarya</taxon>
        <taxon>Basidiomycota</taxon>
        <taxon>Agaricomycotina</taxon>
        <taxon>Agaricomycetes</taxon>
        <taxon>Agaricomycetidae</taxon>
        <taxon>Boletales</taxon>
        <taxon>Coniophorineae</taxon>
        <taxon>Hygrophoropsidaceae</taxon>
        <taxon>Hygrophoropsis</taxon>
    </lineage>
</organism>
<accession>A0ACB7ZQH3</accession>
<sequence>MSGRGVSGTKRVQSKARRKPTENPRKIPRPKKNSHQNPSGNDDASQIGVPSEQPAFPAGMDTPPFPYNMQREYVRLNRDIAGSQVQGWGYSGGTSTQALQQAPEYHRQQGQEFQVGGPSAQAQQTPAFPYQQAQGWGPGDPSADHSYPGLNPSLVEPSLLRPHISSFRNTNVLTGSEAVRTQSMPYPFSKVRLVPAIVPLRAGERMRGELQYLDAVIRPVTTRRNPPDTAFPARSRTVVRLPPTPQAPPSIIPAPSSAHPSSTDEPPSGAVPSSAHPPSTDEPPSDTVPNAAPPIIASKVHTAEITKLAKERVKRRLLITGCLLSKEEITPIAQDVVLEAATTILCERQAAEQWCAHHSEFASKLHIEATNIRNVFRESCRSMIRWAYPMPGSIHEDRLEQAALIPVADLLQNDQFLHSFYEVSPGQTGYHALEHPALFELLVEVLYYRWLYKFVEFDGEGLNAVFALAGATLCHALMQHSTLYVNIDFSSAGFQSIFNRIINYINSVILPDPVRRARFTALKERLISKGLGLTA</sequence>
<protein>
    <submittedName>
        <fullName evidence="1">Uncharacterized protein</fullName>
    </submittedName>
</protein>